<name>A0ACD3A2N2_9AGAR</name>
<keyword evidence="2" id="KW-1185">Reference proteome</keyword>
<gene>
    <name evidence="1" type="ORF">BDN72DRAFT_905537</name>
</gene>
<evidence type="ECO:0000313" key="2">
    <source>
        <dbReference type="Proteomes" id="UP000308600"/>
    </source>
</evidence>
<reference evidence="1 2" key="1">
    <citation type="journal article" date="2019" name="Nat. Ecol. Evol.">
        <title>Megaphylogeny resolves global patterns of mushroom evolution.</title>
        <authorList>
            <person name="Varga T."/>
            <person name="Krizsan K."/>
            <person name="Foldi C."/>
            <person name="Dima B."/>
            <person name="Sanchez-Garcia M."/>
            <person name="Sanchez-Ramirez S."/>
            <person name="Szollosi G.J."/>
            <person name="Szarkandi J.G."/>
            <person name="Papp V."/>
            <person name="Albert L."/>
            <person name="Andreopoulos W."/>
            <person name="Angelini C."/>
            <person name="Antonin V."/>
            <person name="Barry K.W."/>
            <person name="Bougher N.L."/>
            <person name="Buchanan P."/>
            <person name="Buyck B."/>
            <person name="Bense V."/>
            <person name="Catcheside P."/>
            <person name="Chovatia M."/>
            <person name="Cooper J."/>
            <person name="Damon W."/>
            <person name="Desjardin D."/>
            <person name="Finy P."/>
            <person name="Geml J."/>
            <person name="Haridas S."/>
            <person name="Hughes K."/>
            <person name="Justo A."/>
            <person name="Karasinski D."/>
            <person name="Kautmanova I."/>
            <person name="Kiss B."/>
            <person name="Kocsube S."/>
            <person name="Kotiranta H."/>
            <person name="LaButti K.M."/>
            <person name="Lechner B.E."/>
            <person name="Liimatainen K."/>
            <person name="Lipzen A."/>
            <person name="Lukacs Z."/>
            <person name="Mihaltcheva S."/>
            <person name="Morgado L.N."/>
            <person name="Niskanen T."/>
            <person name="Noordeloos M.E."/>
            <person name="Ohm R.A."/>
            <person name="Ortiz-Santana B."/>
            <person name="Ovrebo C."/>
            <person name="Racz N."/>
            <person name="Riley R."/>
            <person name="Savchenko A."/>
            <person name="Shiryaev A."/>
            <person name="Soop K."/>
            <person name="Spirin V."/>
            <person name="Szebenyi C."/>
            <person name="Tomsovsky M."/>
            <person name="Tulloss R.E."/>
            <person name="Uehling J."/>
            <person name="Grigoriev I.V."/>
            <person name="Vagvolgyi C."/>
            <person name="Papp T."/>
            <person name="Martin F.M."/>
            <person name="Miettinen O."/>
            <person name="Hibbett D.S."/>
            <person name="Nagy L.G."/>
        </authorList>
    </citation>
    <scope>NUCLEOTIDE SEQUENCE [LARGE SCALE GENOMIC DNA]</scope>
    <source>
        <strain evidence="1 2">NL-1719</strain>
    </source>
</reference>
<evidence type="ECO:0000313" key="1">
    <source>
        <dbReference type="EMBL" id="TFK59801.1"/>
    </source>
</evidence>
<organism evidence="1 2">
    <name type="scientific">Pluteus cervinus</name>
    <dbReference type="NCBI Taxonomy" id="181527"/>
    <lineage>
        <taxon>Eukaryota</taxon>
        <taxon>Fungi</taxon>
        <taxon>Dikarya</taxon>
        <taxon>Basidiomycota</taxon>
        <taxon>Agaricomycotina</taxon>
        <taxon>Agaricomycetes</taxon>
        <taxon>Agaricomycetidae</taxon>
        <taxon>Agaricales</taxon>
        <taxon>Pluteineae</taxon>
        <taxon>Pluteaceae</taxon>
        <taxon>Pluteus</taxon>
    </lineage>
</organism>
<sequence>MTIQVEYRQLGKTGLRVSVPVMGAMTFGSAAWGGPWILEEEKAFELLKAAWDNGINTIDTANMYSNGVSESIVGNFVKKVRPNYHVSSSTSMLPFHVYHSPSQSTADATS</sequence>
<proteinExistence type="predicted"/>
<protein>
    <submittedName>
        <fullName evidence="1">Aldo/keto reductase</fullName>
    </submittedName>
</protein>
<accession>A0ACD3A2N2</accession>
<dbReference type="Proteomes" id="UP000308600">
    <property type="component" value="Unassembled WGS sequence"/>
</dbReference>
<dbReference type="EMBL" id="ML208892">
    <property type="protein sequence ID" value="TFK59801.1"/>
    <property type="molecule type" value="Genomic_DNA"/>
</dbReference>